<dbReference type="AlphaFoldDB" id="A0A839T8J9"/>
<feature type="transmembrane region" description="Helical" evidence="1">
    <location>
        <begin position="21"/>
        <end position="42"/>
    </location>
</feature>
<keyword evidence="1" id="KW-0812">Transmembrane</keyword>
<organism evidence="2 3">
    <name type="scientific">Psychrobacter luti</name>
    <dbReference type="NCBI Taxonomy" id="198481"/>
    <lineage>
        <taxon>Bacteria</taxon>
        <taxon>Pseudomonadati</taxon>
        <taxon>Pseudomonadota</taxon>
        <taxon>Gammaproteobacteria</taxon>
        <taxon>Moraxellales</taxon>
        <taxon>Moraxellaceae</taxon>
        <taxon>Psychrobacter</taxon>
    </lineage>
</organism>
<reference evidence="2 3" key="1">
    <citation type="submission" date="2020-08" db="EMBL/GenBank/DDBJ databases">
        <title>Genomic Encyclopedia of Type Strains, Phase III (KMG-III): the genomes of soil and plant-associated and newly described type strains.</title>
        <authorList>
            <person name="Whitman W."/>
        </authorList>
    </citation>
    <scope>NUCLEOTIDE SEQUENCE [LARGE SCALE GENOMIC DNA]</scope>
    <source>
        <strain evidence="2 3">CECT 5885</strain>
    </source>
</reference>
<keyword evidence="3" id="KW-1185">Reference proteome</keyword>
<evidence type="ECO:0000313" key="2">
    <source>
        <dbReference type="EMBL" id="MBB3105792.1"/>
    </source>
</evidence>
<feature type="transmembrane region" description="Helical" evidence="1">
    <location>
        <begin position="98"/>
        <end position="122"/>
    </location>
</feature>
<name>A0A839T8J9_9GAMM</name>
<keyword evidence="1" id="KW-1133">Transmembrane helix</keyword>
<keyword evidence="1" id="KW-0472">Membrane</keyword>
<sequence>MHPDSHPNSSNHFIFKLTKTVFQALWTVFVLSTGIVGGVYAFSLWGESLSQILMTTDKHFWYLSRASGVIAYALFWLAVVFGLLLSTRLCRYFNAAKVFALHQYLSLLAVGFATFHAVILLADNYMNLNIWQILLPLGFQTDRIGVALGQLGFWFLFISAFSFYLKKYIGQSAWRWLHFLTFLAYMGISIHVFMVGSDSRLLALLLFYAGSQTVVFVLIAYRLYALRQVS</sequence>
<dbReference type="Proteomes" id="UP000588111">
    <property type="component" value="Unassembled WGS sequence"/>
</dbReference>
<gene>
    <name evidence="2" type="ORF">FHS24_000283</name>
</gene>
<feature type="transmembrane region" description="Helical" evidence="1">
    <location>
        <begin position="62"/>
        <end position="86"/>
    </location>
</feature>
<evidence type="ECO:0000313" key="3">
    <source>
        <dbReference type="Proteomes" id="UP000588111"/>
    </source>
</evidence>
<dbReference type="EMBL" id="JACHXL010000001">
    <property type="protein sequence ID" value="MBB3105792.1"/>
    <property type="molecule type" value="Genomic_DNA"/>
</dbReference>
<protein>
    <submittedName>
        <fullName evidence="2">Putative ferric reductase</fullName>
    </submittedName>
</protein>
<feature type="transmembrane region" description="Helical" evidence="1">
    <location>
        <begin position="144"/>
        <end position="164"/>
    </location>
</feature>
<comment type="caution">
    <text evidence="2">The sequence shown here is derived from an EMBL/GenBank/DDBJ whole genome shotgun (WGS) entry which is preliminary data.</text>
</comment>
<feature type="transmembrane region" description="Helical" evidence="1">
    <location>
        <begin position="176"/>
        <end position="195"/>
    </location>
</feature>
<feature type="transmembrane region" description="Helical" evidence="1">
    <location>
        <begin position="201"/>
        <end position="224"/>
    </location>
</feature>
<proteinExistence type="predicted"/>
<evidence type="ECO:0000256" key="1">
    <source>
        <dbReference type="SAM" id="Phobius"/>
    </source>
</evidence>
<accession>A0A839T8J9</accession>
<dbReference type="RefSeq" id="WP_183618085.1">
    <property type="nucleotide sequence ID" value="NZ_CAJHAH010000004.1"/>
</dbReference>